<proteinExistence type="predicted"/>
<evidence type="ECO:0000256" key="3">
    <source>
        <dbReference type="SAM" id="SignalP"/>
    </source>
</evidence>
<keyword evidence="3" id="KW-0732">Signal</keyword>
<feature type="transmembrane region" description="Helical" evidence="2">
    <location>
        <begin position="93"/>
        <end position="114"/>
    </location>
</feature>
<feature type="transmembrane region" description="Helical" evidence="2">
    <location>
        <begin position="126"/>
        <end position="144"/>
    </location>
</feature>
<feature type="transmembrane region" description="Helical" evidence="2">
    <location>
        <begin position="63"/>
        <end position="81"/>
    </location>
</feature>
<comment type="caution">
    <text evidence="4">The sequence shown here is derived from an EMBL/GenBank/DDBJ whole genome shotgun (WGS) entry which is preliminary data.</text>
</comment>
<protein>
    <submittedName>
        <fullName evidence="4">Uncharacterized protein</fullName>
    </submittedName>
</protein>
<feature type="compositionally biased region" description="Basic and acidic residues" evidence="1">
    <location>
        <begin position="239"/>
        <end position="259"/>
    </location>
</feature>
<evidence type="ECO:0000313" key="5">
    <source>
        <dbReference type="Proteomes" id="UP001516400"/>
    </source>
</evidence>
<accession>A0ABD2N887</accession>
<name>A0ABD2N887_9CUCU</name>
<sequence length="355" mass="39293">MNFDKWTLLKLLQLVFVIACLVTKRATDVEASRLFLYLQKVSREWSLLRNVTWGSVGSSFADATYGGYLIITAVLFIGRLGGEIPTYKRISEYLFLGVGAILYIILGGLELFAIDDLHPDLVDNGIIIGTLSLITAALFLIDMAGPKSVKPVKPAQFRNLQQQLQRRSSMEAEATNNNSQTVYRVEKQVDLPERELPEKVVIREIKEVQKNGGLNGRNVLAGARDSANGKINGGSKSTDQVDGRAQDETGTRRAGQESPKRFGIFGKDLQDNSDTDEIDDTIPPKMQQHSPVWSKIRKGQFGRYDVVSPNFLYPAGESEDERYPSGPGDPGYVQYAAKTWGQSGLKTPRHSPTPV</sequence>
<evidence type="ECO:0000256" key="1">
    <source>
        <dbReference type="SAM" id="MobiDB-lite"/>
    </source>
</evidence>
<gene>
    <name evidence="4" type="ORF">HHI36_015824</name>
</gene>
<keyword evidence="2" id="KW-0472">Membrane</keyword>
<feature type="chain" id="PRO_5044872046" evidence="3">
    <location>
        <begin position="27"/>
        <end position="355"/>
    </location>
</feature>
<organism evidence="4 5">
    <name type="scientific">Cryptolaemus montrouzieri</name>
    <dbReference type="NCBI Taxonomy" id="559131"/>
    <lineage>
        <taxon>Eukaryota</taxon>
        <taxon>Metazoa</taxon>
        <taxon>Ecdysozoa</taxon>
        <taxon>Arthropoda</taxon>
        <taxon>Hexapoda</taxon>
        <taxon>Insecta</taxon>
        <taxon>Pterygota</taxon>
        <taxon>Neoptera</taxon>
        <taxon>Endopterygota</taxon>
        <taxon>Coleoptera</taxon>
        <taxon>Polyphaga</taxon>
        <taxon>Cucujiformia</taxon>
        <taxon>Coccinelloidea</taxon>
        <taxon>Coccinellidae</taxon>
        <taxon>Scymninae</taxon>
        <taxon>Scymnini</taxon>
        <taxon>Cryptolaemus</taxon>
    </lineage>
</organism>
<feature type="signal peptide" evidence="3">
    <location>
        <begin position="1"/>
        <end position="26"/>
    </location>
</feature>
<reference evidence="4 5" key="1">
    <citation type="journal article" date="2021" name="BMC Biol.">
        <title>Horizontally acquired antibacterial genes associated with adaptive radiation of ladybird beetles.</title>
        <authorList>
            <person name="Li H.S."/>
            <person name="Tang X.F."/>
            <person name="Huang Y.H."/>
            <person name="Xu Z.Y."/>
            <person name="Chen M.L."/>
            <person name="Du X.Y."/>
            <person name="Qiu B.Y."/>
            <person name="Chen P.T."/>
            <person name="Zhang W."/>
            <person name="Slipinski A."/>
            <person name="Escalona H.E."/>
            <person name="Waterhouse R.M."/>
            <person name="Zwick A."/>
            <person name="Pang H."/>
        </authorList>
    </citation>
    <scope>NUCLEOTIDE SEQUENCE [LARGE SCALE GENOMIC DNA]</scope>
    <source>
        <strain evidence="4">SYSU2018</strain>
    </source>
</reference>
<keyword evidence="5" id="KW-1185">Reference proteome</keyword>
<feature type="region of interest" description="Disordered" evidence="1">
    <location>
        <begin position="224"/>
        <end position="259"/>
    </location>
</feature>
<evidence type="ECO:0000256" key="2">
    <source>
        <dbReference type="SAM" id="Phobius"/>
    </source>
</evidence>
<dbReference type="Proteomes" id="UP001516400">
    <property type="component" value="Unassembled WGS sequence"/>
</dbReference>
<keyword evidence="2" id="KW-0812">Transmembrane</keyword>
<dbReference type="EMBL" id="JABFTP020000062">
    <property type="protein sequence ID" value="KAL3274436.1"/>
    <property type="molecule type" value="Genomic_DNA"/>
</dbReference>
<keyword evidence="2" id="KW-1133">Transmembrane helix</keyword>
<dbReference type="AlphaFoldDB" id="A0ABD2N887"/>
<evidence type="ECO:0000313" key="4">
    <source>
        <dbReference type="EMBL" id="KAL3274436.1"/>
    </source>
</evidence>